<keyword evidence="6" id="KW-1185">Reference proteome</keyword>
<reference evidence="5 6" key="1">
    <citation type="submission" date="2022-03" db="EMBL/GenBank/DDBJ databases">
        <authorList>
            <person name="Nunn A."/>
            <person name="Chopra R."/>
            <person name="Nunn A."/>
            <person name="Contreras Garrido A."/>
        </authorList>
    </citation>
    <scope>NUCLEOTIDE SEQUENCE [LARGE SCALE GENOMIC DNA]</scope>
</reference>
<name>A0AAU9SYE5_THLAR</name>
<dbReference type="EMBL" id="OU466862">
    <property type="protein sequence ID" value="CAH2073701.1"/>
    <property type="molecule type" value="Genomic_DNA"/>
</dbReference>
<dbReference type="AlphaFoldDB" id="A0AAU9SYE5"/>
<organism evidence="5 6">
    <name type="scientific">Thlaspi arvense</name>
    <name type="common">Field penny-cress</name>
    <dbReference type="NCBI Taxonomy" id="13288"/>
    <lineage>
        <taxon>Eukaryota</taxon>
        <taxon>Viridiplantae</taxon>
        <taxon>Streptophyta</taxon>
        <taxon>Embryophyta</taxon>
        <taxon>Tracheophyta</taxon>
        <taxon>Spermatophyta</taxon>
        <taxon>Magnoliopsida</taxon>
        <taxon>eudicotyledons</taxon>
        <taxon>Gunneridae</taxon>
        <taxon>Pentapetalae</taxon>
        <taxon>rosids</taxon>
        <taxon>malvids</taxon>
        <taxon>Brassicales</taxon>
        <taxon>Brassicaceae</taxon>
        <taxon>Thlaspideae</taxon>
        <taxon>Thlaspi</taxon>
    </lineage>
</organism>
<keyword evidence="3" id="KW-0560">Oxidoreductase</keyword>
<evidence type="ECO:0000256" key="2">
    <source>
        <dbReference type="ARBA" id="ARBA00022827"/>
    </source>
</evidence>
<dbReference type="CDD" id="cd06186">
    <property type="entry name" value="NOX_Duox_like_FAD_NADP"/>
    <property type="match status" value="1"/>
</dbReference>
<dbReference type="SUPFAM" id="SSF52343">
    <property type="entry name" value="Ferredoxin reductase-like, C-terminal NADP-linked domain"/>
    <property type="match status" value="1"/>
</dbReference>
<accession>A0AAU9SYE5</accession>
<proteinExistence type="predicted"/>
<dbReference type="Proteomes" id="UP000836841">
    <property type="component" value="Chromosome 6"/>
</dbReference>
<gene>
    <name evidence="5" type="ORF">TAV2_LOCUS18915</name>
</gene>
<dbReference type="InterPro" id="IPR050369">
    <property type="entry name" value="RBOH/FRE"/>
</dbReference>
<dbReference type="GO" id="GO:0005886">
    <property type="term" value="C:plasma membrane"/>
    <property type="evidence" value="ECO:0007669"/>
    <property type="project" value="TreeGrafter"/>
</dbReference>
<evidence type="ECO:0000313" key="5">
    <source>
        <dbReference type="EMBL" id="CAH2073701.1"/>
    </source>
</evidence>
<evidence type="ECO:0000313" key="6">
    <source>
        <dbReference type="Proteomes" id="UP000836841"/>
    </source>
</evidence>
<dbReference type="PANTHER" id="PTHR11972">
    <property type="entry name" value="NADPH OXIDASE"/>
    <property type="match status" value="1"/>
</dbReference>
<evidence type="ECO:0000259" key="4">
    <source>
        <dbReference type="Pfam" id="PF08030"/>
    </source>
</evidence>
<protein>
    <recommendedName>
        <fullName evidence="4">Ferric reductase NAD binding domain-containing protein</fullName>
    </recommendedName>
</protein>
<dbReference type="PANTHER" id="PTHR11972:SF154">
    <property type="entry name" value="RESPIRATORY BURST OXIDASE HOMOLOG PROTEIN A"/>
    <property type="match status" value="1"/>
</dbReference>
<dbReference type="InterPro" id="IPR013121">
    <property type="entry name" value="Fe_red_NAD-bd_6"/>
</dbReference>
<feature type="non-terminal residue" evidence="5">
    <location>
        <position position="1"/>
    </location>
</feature>
<dbReference type="Gene3D" id="3.40.50.80">
    <property type="entry name" value="Nucleotide-binding domain of ferredoxin-NADP reductase (FNR) module"/>
    <property type="match status" value="1"/>
</dbReference>
<dbReference type="Pfam" id="PF08030">
    <property type="entry name" value="NAD_binding_6"/>
    <property type="match status" value="1"/>
</dbReference>
<dbReference type="PRINTS" id="PR00466">
    <property type="entry name" value="GP91PHOX"/>
</dbReference>
<evidence type="ECO:0000256" key="1">
    <source>
        <dbReference type="ARBA" id="ARBA00022630"/>
    </source>
</evidence>
<dbReference type="InterPro" id="IPR039261">
    <property type="entry name" value="FNR_nucleotide-bd"/>
</dbReference>
<keyword evidence="1" id="KW-0285">Flavoprotein</keyword>
<evidence type="ECO:0000256" key="3">
    <source>
        <dbReference type="ARBA" id="ARBA00023002"/>
    </source>
</evidence>
<keyword evidence="2" id="KW-0274">FAD</keyword>
<dbReference type="GO" id="GO:0016174">
    <property type="term" value="F:NAD(P)H oxidase H2O2-forming activity"/>
    <property type="evidence" value="ECO:0007669"/>
    <property type="project" value="TreeGrafter"/>
</dbReference>
<sequence length="223" mass="25729">AEVEDRFENRAEARHWNSNLNFPRIQIDGPYGAPSQEYKNFEVVLLVGLGIGATPMISIVKDIINNLKGSVEEALPSGRRKREMFRTKRAYFYWVTREQETFDWFKNVMAEVTETDCNNVVELHTYCTNVYEEEDARSALITMLQTLNHAKNGRDVVSGTRVMSHFARPKWRAIYKRIAVKHPDTRVGVFYCGIPAAVKEQRDLALDFSHKTSTTFCFHKESS</sequence>
<dbReference type="InterPro" id="IPR000778">
    <property type="entry name" value="Cyt_b245_heavy_chain"/>
</dbReference>
<feature type="domain" description="Ferric reductase NAD binding" evidence="4">
    <location>
        <begin position="41"/>
        <end position="204"/>
    </location>
</feature>